<dbReference type="Proteomes" id="UP000798808">
    <property type="component" value="Unassembled WGS sequence"/>
</dbReference>
<dbReference type="PANTHER" id="PTHR34703">
    <property type="entry name" value="ANTIPORTER SUBUNIT MNHG2-RELATED"/>
    <property type="match status" value="1"/>
</dbReference>
<dbReference type="Pfam" id="PF03334">
    <property type="entry name" value="PhaG_MnhG_YufB"/>
    <property type="match status" value="1"/>
</dbReference>
<protein>
    <submittedName>
        <fullName evidence="2">Monovalent cation/H(+) antiporter subunit G</fullName>
    </submittedName>
</protein>
<comment type="caution">
    <text evidence="2">The sequence shown here is derived from an EMBL/GenBank/DDBJ whole genome shotgun (WGS) entry which is preliminary data.</text>
</comment>
<accession>A0ABW9RQP8</accession>
<keyword evidence="1" id="KW-0812">Transmembrane</keyword>
<name>A0ABW9RQP8_9BACT</name>
<dbReference type="PANTHER" id="PTHR34703:SF1">
    <property type="entry name" value="ANTIPORTER SUBUNIT MNHG2-RELATED"/>
    <property type="match status" value="1"/>
</dbReference>
<feature type="transmembrane region" description="Helical" evidence="1">
    <location>
        <begin position="67"/>
        <end position="85"/>
    </location>
</feature>
<dbReference type="RefSeq" id="WP_155171914.1">
    <property type="nucleotide sequence ID" value="NZ_BAAAFL010000053.1"/>
</dbReference>
<keyword evidence="3" id="KW-1185">Reference proteome</keyword>
<dbReference type="NCBIfam" id="NF009314">
    <property type="entry name" value="PRK12674.1-2"/>
    <property type="match status" value="1"/>
</dbReference>
<evidence type="ECO:0000256" key="1">
    <source>
        <dbReference type="SAM" id="Phobius"/>
    </source>
</evidence>
<organism evidence="2 3">
    <name type="scientific">Fulvivirga kasyanovii</name>
    <dbReference type="NCBI Taxonomy" id="396812"/>
    <lineage>
        <taxon>Bacteria</taxon>
        <taxon>Pseudomonadati</taxon>
        <taxon>Bacteroidota</taxon>
        <taxon>Cytophagia</taxon>
        <taxon>Cytophagales</taxon>
        <taxon>Fulvivirgaceae</taxon>
        <taxon>Fulvivirga</taxon>
    </lineage>
</organism>
<sequence>MIKEWTIIILLGLGALFILLASVGLLRLPDIYMRMHATTKVPTLGIMLMLASLCIYFTSALTILKSILIITFIFLTIPVATHMIGRSAHLMNTKKWKNTGRDDLEKAQEKEKQKTS</sequence>
<dbReference type="InterPro" id="IPR005133">
    <property type="entry name" value="PhaG_MnhG_YufB"/>
</dbReference>
<keyword evidence="1" id="KW-0472">Membrane</keyword>
<keyword evidence="1" id="KW-1133">Transmembrane helix</keyword>
<feature type="transmembrane region" description="Helical" evidence="1">
    <location>
        <begin position="6"/>
        <end position="29"/>
    </location>
</feature>
<proteinExistence type="predicted"/>
<reference evidence="2 3" key="1">
    <citation type="submission" date="2019-02" db="EMBL/GenBank/DDBJ databases">
        <authorList>
            <person name="Goldberg S.R."/>
            <person name="Haltli B.A."/>
            <person name="Correa H."/>
            <person name="Russell K.G."/>
        </authorList>
    </citation>
    <scope>NUCLEOTIDE SEQUENCE [LARGE SCALE GENOMIC DNA]</scope>
    <source>
        <strain evidence="2 3">JCM 16186</strain>
    </source>
</reference>
<dbReference type="EMBL" id="SMLW01000529">
    <property type="protein sequence ID" value="MTI25623.1"/>
    <property type="molecule type" value="Genomic_DNA"/>
</dbReference>
<gene>
    <name evidence="2" type="ORF">E1163_11775</name>
</gene>
<evidence type="ECO:0000313" key="3">
    <source>
        <dbReference type="Proteomes" id="UP000798808"/>
    </source>
</evidence>
<dbReference type="NCBIfam" id="TIGR01300">
    <property type="entry name" value="CPA3_mnhG_phaG"/>
    <property type="match status" value="1"/>
</dbReference>
<feature type="transmembrane region" description="Helical" evidence="1">
    <location>
        <begin position="41"/>
        <end position="61"/>
    </location>
</feature>
<evidence type="ECO:0000313" key="2">
    <source>
        <dbReference type="EMBL" id="MTI25623.1"/>
    </source>
</evidence>